<name>A0A0N8GLT8_9CHLR</name>
<organism evidence="1 2">
    <name type="scientific">Leptolinea tardivitalis</name>
    <dbReference type="NCBI Taxonomy" id="229920"/>
    <lineage>
        <taxon>Bacteria</taxon>
        <taxon>Bacillati</taxon>
        <taxon>Chloroflexota</taxon>
        <taxon>Anaerolineae</taxon>
        <taxon>Anaerolineales</taxon>
        <taxon>Anaerolineaceae</taxon>
        <taxon>Leptolinea</taxon>
    </lineage>
</organism>
<comment type="caution">
    <text evidence="1">The sequence shown here is derived from an EMBL/GenBank/DDBJ whole genome shotgun (WGS) entry which is preliminary data.</text>
</comment>
<dbReference type="Proteomes" id="UP000050430">
    <property type="component" value="Unassembled WGS sequence"/>
</dbReference>
<gene>
    <name evidence="1" type="ORF">ADM99_04270</name>
</gene>
<proteinExistence type="predicted"/>
<keyword evidence="2" id="KW-1185">Reference proteome</keyword>
<accession>A0A0N8GLT8</accession>
<dbReference type="RefSeq" id="WP_062421842.1">
    <property type="nucleotide sequence ID" value="NZ_BBYA01000009.1"/>
</dbReference>
<dbReference type="EMBL" id="LGCK01000006">
    <property type="protein sequence ID" value="KPL73418.1"/>
    <property type="molecule type" value="Genomic_DNA"/>
</dbReference>
<protein>
    <submittedName>
        <fullName evidence="1">Uncharacterized protein</fullName>
    </submittedName>
</protein>
<evidence type="ECO:0000313" key="1">
    <source>
        <dbReference type="EMBL" id="KPL73418.1"/>
    </source>
</evidence>
<reference evidence="1 2" key="1">
    <citation type="submission" date="2015-07" db="EMBL/GenBank/DDBJ databases">
        <title>Genome sequence of Leptolinea tardivitalis DSM 16556.</title>
        <authorList>
            <person name="Hemp J."/>
            <person name="Ward L.M."/>
            <person name="Pace L.A."/>
            <person name="Fischer W.W."/>
        </authorList>
    </citation>
    <scope>NUCLEOTIDE SEQUENCE [LARGE SCALE GENOMIC DNA]</scope>
    <source>
        <strain evidence="1 2">YMTK-2</strain>
    </source>
</reference>
<evidence type="ECO:0000313" key="2">
    <source>
        <dbReference type="Proteomes" id="UP000050430"/>
    </source>
</evidence>
<dbReference type="AlphaFoldDB" id="A0A0N8GLT8"/>
<sequence>MISNNVTGSEKPVRINRLVSVILNGVPLNRLAAQNGNDVYGMANALMAGTSDTVKRNILSHERPMLEHSLRKEIRRRTNINHTL</sequence>